<keyword evidence="2" id="KW-0233">DNA recombination</keyword>
<evidence type="ECO:0000256" key="1">
    <source>
        <dbReference type="ARBA" id="ARBA00023125"/>
    </source>
</evidence>
<name>A0A1I3JA17_9SPHI</name>
<comment type="function">
    <text evidence="2">With LigD forms a non-homologous end joining (NHEJ) DNA repair enzyme, which repairs dsDNA breaks with reduced fidelity. Binds linear dsDNA with 5'- and 3'- overhangs but not closed circular dsDNA nor ssDNA. Recruits and stimulates the ligase activity of LigD.</text>
</comment>
<accession>A0A1I3JA17</accession>
<dbReference type="Proteomes" id="UP000198670">
    <property type="component" value="Unassembled WGS sequence"/>
</dbReference>
<protein>
    <recommendedName>
        <fullName evidence="2">Non-homologous end joining protein Ku</fullName>
    </recommendedName>
</protein>
<comment type="subunit">
    <text evidence="2">Homodimer. Interacts with LigD.</text>
</comment>
<gene>
    <name evidence="2" type="primary">ku</name>
    <name evidence="4" type="ORF">SAMN05444682_104363</name>
</gene>
<dbReference type="AlphaFoldDB" id="A0A1I3JA17"/>
<dbReference type="RefSeq" id="WP_090626600.1">
    <property type="nucleotide sequence ID" value="NZ_FOQO01000004.1"/>
</dbReference>
<dbReference type="GO" id="GO:0006303">
    <property type="term" value="P:double-strand break repair via nonhomologous end joining"/>
    <property type="evidence" value="ECO:0007669"/>
    <property type="project" value="UniProtKB-UniRule"/>
</dbReference>
<dbReference type="OrthoDB" id="9795084at2"/>
<organism evidence="4 5">
    <name type="scientific">Parapedobacter indicus</name>
    <dbReference type="NCBI Taxonomy" id="1477437"/>
    <lineage>
        <taxon>Bacteria</taxon>
        <taxon>Pseudomonadati</taxon>
        <taxon>Bacteroidota</taxon>
        <taxon>Sphingobacteriia</taxon>
        <taxon>Sphingobacteriales</taxon>
        <taxon>Sphingobacteriaceae</taxon>
        <taxon>Parapedobacter</taxon>
    </lineage>
</organism>
<dbReference type="Pfam" id="PF02735">
    <property type="entry name" value="Ku"/>
    <property type="match status" value="1"/>
</dbReference>
<evidence type="ECO:0000256" key="2">
    <source>
        <dbReference type="HAMAP-Rule" id="MF_01875"/>
    </source>
</evidence>
<sequence length="251" mass="28911">MRAIWTGAIGFGLVNIPVKILSATTDSRPDLDMLDRKDHSRIRYKRVNERTGKEIGWDQIVRGYMLDDNYIVLDEADFEEASPEKTKMINLQSFVKEADIDSIYFESPYYLQAQKGGEKAYVLLLNALEKTKMAGLSTFVMRNAENLAVIRPHQGILMLNKLRFEEEIRSVEEIKPSQRIKISKPEMDMAVQLIKRHSSDFDITAYRDEYSKDLMKIIRAKAKGKRPTVRKIKPRKAPSEDLLEQLKASLA</sequence>
<reference evidence="4 5" key="1">
    <citation type="submission" date="2016-10" db="EMBL/GenBank/DDBJ databases">
        <authorList>
            <person name="de Groot N.N."/>
        </authorList>
    </citation>
    <scope>NUCLEOTIDE SEQUENCE [LARGE SCALE GENOMIC DNA]</scope>
    <source>
        <strain evidence="4 5">RK1</strain>
    </source>
</reference>
<dbReference type="STRING" id="1477437.SAMN05444682_104363"/>
<dbReference type="SUPFAM" id="SSF100939">
    <property type="entry name" value="SPOC domain-like"/>
    <property type="match status" value="1"/>
</dbReference>
<dbReference type="CDD" id="cd00789">
    <property type="entry name" value="KU_like"/>
    <property type="match status" value="1"/>
</dbReference>
<proteinExistence type="inferred from homology"/>
<comment type="similarity">
    <text evidence="2">Belongs to the prokaryotic Ku family.</text>
</comment>
<evidence type="ECO:0000313" key="4">
    <source>
        <dbReference type="EMBL" id="SFI56745.1"/>
    </source>
</evidence>
<dbReference type="NCBIfam" id="TIGR02772">
    <property type="entry name" value="Ku_bact"/>
    <property type="match status" value="1"/>
</dbReference>
<keyword evidence="2" id="KW-0227">DNA damage</keyword>
<dbReference type="EMBL" id="FOQO01000004">
    <property type="protein sequence ID" value="SFI56745.1"/>
    <property type="molecule type" value="Genomic_DNA"/>
</dbReference>
<dbReference type="InterPro" id="IPR006164">
    <property type="entry name" value="DNA_bd_Ku70/Ku80"/>
</dbReference>
<evidence type="ECO:0000313" key="5">
    <source>
        <dbReference type="Proteomes" id="UP000198670"/>
    </source>
</evidence>
<keyword evidence="1 2" id="KW-0238">DNA-binding</keyword>
<dbReference type="InterPro" id="IPR009187">
    <property type="entry name" value="Prok_Ku"/>
</dbReference>
<dbReference type="SMART" id="SM00559">
    <property type="entry name" value="Ku78"/>
    <property type="match status" value="1"/>
</dbReference>
<keyword evidence="2" id="KW-0234">DNA repair</keyword>
<dbReference type="PIRSF" id="PIRSF006493">
    <property type="entry name" value="Prok_Ku"/>
    <property type="match status" value="1"/>
</dbReference>
<dbReference type="PANTHER" id="PTHR41251:SF1">
    <property type="entry name" value="NON-HOMOLOGOUS END JOINING PROTEIN KU"/>
    <property type="match status" value="1"/>
</dbReference>
<dbReference type="PANTHER" id="PTHR41251">
    <property type="entry name" value="NON-HOMOLOGOUS END JOINING PROTEIN KU"/>
    <property type="match status" value="1"/>
</dbReference>
<feature type="domain" description="Ku" evidence="3">
    <location>
        <begin position="52"/>
        <end position="179"/>
    </location>
</feature>
<evidence type="ECO:0000259" key="3">
    <source>
        <dbReference type="SMART" id="SM00559"/>
    </source>
</evidence>
<keyword evidence="5" id="KW-1185">Reference proteome</keyword>
<dbReference type="InterPro" id="IPR016194">
    <property type="entry name" value="SPOC-like_C_dom_sf"/>
</dbReference>
<dbReference type="GO" id="GO:0003690">
    <property type="term" value="F:double-stranded DNA binding"/>
    <property type="evidence" value="ECO:0007669"/>
    <property type="project" value="UniProtKB-UniRule"/>
</dbReference>
<dbReference type="HAMAP" id="MF_01875">
    <property type="entry name" value="Prokaryotic_Ku"/>
    <property type="match status" value="1"/>
</dbReference>
<dbReference type="GO" id="GO:0006310">
    <property type="term" value="P:DNA recombination"/>
    <property type="evidence" value="ECO:0007669"/>
    <property type="project" value="UniProtKB-KW"/>
</dbReference>
<dbReference type="Gene3D" id="2.40.290.10">
    <property type="match status" value="1"/>
</dbReference>